<proteinExistence type="predicted"/>
<protein>
    <submittedName>
        <fullName evidence="3">Secreted protein</fullName>
    </submittedName>
</protein>
<gene>
    <name evidence="1" type="ORF">HPBE_LOCUS7234</name>
</gene>
<evidence type="ECO:0000313" key="3">
    <source>
        <dbReference type="WBParaSite" id="HPBE_0000723301-mRNA-1"/>
    </source>
</evidence>
<reference evidence="1 2" key="1">
    <citation type="submission" date="2018-11" db="EMBL/GenBank/DDBJ databases">
        <authorList>
            <consortium name="Pathogen Informatics"/>
        </authorList>
    </citation>
    <scope>NUCLEOTIDE SEQUENCE [LARGE SCALE GENOMIC DNA]</scope>
</reference>
<evidence type="ECO:0000313" key="1">
    <source>
        <dbReference type="EMBL" id="VDO71424.1"/>
    </source>
</evidence>
<accession>A0A183FJL8</accession>
<reference evidence="3" key="2">
    <citation type="submission" date="2019-09" db="UniProtKB">
        <authorList>
            <consortium name="WormBaseParasite"/>
        </authorList>
    </citation>
    <scope>IDENTIFICATION</scope>
</reference>
<dbReference type="WBParaSite" id="HPBE_0000723301-mRNA-1">
    <property type="protein sequence ID" value="HPBE_0000723301-mRNA-1"/>
    <property type="gene ID" value="HPBE_0000723301"/>
</dbReference>
<accession>A0A3P7YIX9</accession>
<dbReference type="AlphaFoldDB" id="A0A183FJL8"/>
<dbReference type="EMBL" id="UZAH01025840">
    <property type="protein sequence ID" value="VDO71424.1"/>
    <property type="molecule type" value="Genomic_DNA"/>
</dbReference>
<sequence length="77" mass="8285">MLVLFRFPPGLGDGSKCGSGVVVRSRQPSRVEPSTSVLVRVDVCLLYVYRPRVCPFDGLLLYLWCSADSSSSSSSAG</sequence>
<name>A0A183FJL8_HELPZ</name>
<dbReference type="Proteomes" id="UP000050761">
    <property type="component" value="Unassembled WGS sequence"/>
</dbReference>
<keyword evidence="2" id="KW-1185">Reference proteome</keyword>
<evidence type="ECO:0000313" key="2">
    <source>
        <dbReference type="Proteomes" id="UP000050761"/>
    </source>
</evidence>
<organism evidence="2 3">
    <name type="scientific">Heligmosomoides polygyrus</name>
    <name type="common">Parasitic roundworm</name>
    <dbReference type="NCBI Taxonomy" id="6339"/>
    <lineage>
        <taxon>Eukaryota</taxon>
        <taxon>Metazoa</taxon>
        <taxon>Ecdysozoa</taxon>
        <taxon>Nematoda</taxon>
        <taxon>Chromadorea</taxon>
        <taxon>Rhabditida</taxon>
        <taxon>Rhabditina</taxon>
        <taxon>Rhabditomorpha</taxon>
        <taxon>Strongyloidea</taxon>
        <taxon>Heligmosomidae</taxon>
        <taxon>Heligmosomoides</taxon>
    </lineage>
</organism>